<organism evidence="3 4">
    <name type="scientific">Hyaloscypha variabilis (strain UAMH 11265 / GT02V1 / F)</name>
    <name type="common">Meliniomyces variabilis</name>
    <dbReference type="NCBI Taxonomy" id="1149755"/>
    <lineage>
        <taxon>Eukaryota</taxon>
        <taxon>Fungi</taxon>
        <taxon>Dikarya</taxon>
        <taxon>Ascomycota</taxon>
        <taxon>Pezizomycotina</taxon>
        <taxon>Leotiomycetes</taxon>
        <taxon>Helotiales</taxon>
        <taxon>Hyaloscyphaceae</taxon>
        <taxon>Hyaloscypha</taxon>
        <taxon>Hyaloscypha variabilis</taxon>
    </lineage>
</organism>
<dbReference type="PROSITE" id="PS50280">
    <property type="entry name" value="SET"/>
    <property type="match status" value="1"/>
</dbReference>
<feature type="compositionally biased region" description="Basic and acidic residues" evidence="1">
    <location>
        <begin position="173"/>
        <end position="186"/>
    </location>
</feature>
<feature type="domain" description="SET" evidence="2">
    <location>
        <begin position="196"/>
        <end position="373"/>
    </location>
</feature>
<reference evidence="3 4" key="1">
    <citation type="submission" date="2016-04" db="EMBL/GenBank/DDBJ databases">
        <title>A degradative enzymes factory behind the ericoid mycorrhizal symbiosis.</title>
        <authorList>
            <consortium name="DOE Joint Genome Institute"/>
            <person name="Martino E."/>
            <person name="Morin E."/>
            <person name="Grelet G."/>
            <person name="Kuo A."/>
            <person name="Kohler A."/>
            <person name="Daghino S."/>
            <person name="Barry K."/>
            <person name="Choi C."/>
            <person name="Cichocki N."/>
            <person name="Clum A."/>
            <person name="Copeland A."/>
            <person name="Hainaut M."/>
            <person name="Haridas S."/>
            <person name="Labutti K."/>
            <person name="Lindquist E."/>
            <person name="Lipzen A."/>
            <person name="Khouja H.-R."/>
            <person name="Murat C."/>
            <person name="Ohm R."/>
            <person name="Olson A."/>
            <person name="Spatafora J."/>
            <person name="Veneault-Fourrey C."/>
            <person name="Henrissat B."/>
            <person name="Grigoriev I."/>
            <person name="Martin F."/>
            <person name="Perotto S."/>
        </authorList>
    </citation>
    <scope>NUCLEOTIDE SEQUENCE [LARGE SCALE GENOMIC DNA]</scope>
    <source>
        <strain evidence="3 4">F</strain>
    </source>
</reference>
<gene>
    <name evidence="3" type="ORF">L207DRAFT_511524</name>
</gene>
<evidence type="ECO:0000313" key="4">
    <source>
        <dbReference type="Proteomes" id="UP000235786"/>
    </source>
</evidence>
<feature type="compositionally biased region" description="Polar residues" evidence="1">
    <location>
        <begin position="85"/>
        <end position="98"/>
    </location>
</feature>
<dbReference type="EMBL" id="KZ613944">
    <property type="protein sequence ID" value="PMD41704.1"/>
    <property type="molecule type" value="Genomic_DNA"/>
</dbReference>
<dbReference type="PANTHER" id="PTHR47332:SF4">
    <property type="entry name" value="SET DOMAIN-CONTAINING PROTEIN 5"/>
    <property type="match status" value="1"/>
</dbReference>
<feature type="compositionally biased region" description="Low complexity" evidence="1">
    <location>
        <begin position="67"/>
        <end position="84"/>
    </location>
</feature>
<proteinExistence type="predicted"/>
<feature type="compositionally biased region" description="Basic residues" evidence="1">
    <location>
        <begin position="125"/>
        <end position="134"/>
    </location>
</feature>
<sequence length="409" mass="44859">MSDLEPRISVPTDAQGARLGISESARRLRSMEQTKTANNQKCIPKEIRRDSKGRRSLSAMGARSEESTSTASPESSSSDFALSEMTGTPSLTNSVGTISPSSTASNPSFSPKSPSPKMIFPGTSKSKRRSKRKSSQFQEEITESMGDAAVGEKRRRLETTPSSKLVNWSGLTKSDHDSPSRPRALETLDDEPLPDEDVTMGDSVPSSSPAGKPYLIQKSTIGGMGMFAAKDIPTGTVIAEEESLARLLSFDVHTTCDDPCYSDIVDDMNTQFVQLAEHGHGEFLESLKLFDDPLLFEADHALKVMRKYGLKIFHPQFFYCTALFRDICRVNHSCDSANASLSTFCTIPDDYSYGRLEAKRDITIGEEILIDYTHLAWKKKNPLGLEGQDGKFPKLSVGLLSTGGVRFML</sequence>
<dbReference type="OrthoDB" id="3180714at2759"/>
<keyword evidence="4" id="KW-1185">Reference proteome</keyword>
<accession>A0A2J6RT66</accession>
<feature type="compositionally biased region" description="Acidic residues" evidence="1">
    <location>
        <begin position="187"/>
        <end position="199"/>
    </location>
</feature>
<evidence type="ECO:0000256" key="1">
    <source>
        <dbReference type="SAM" id="MobiDB-lite"/>
    </source>
</evidence>
<dbReference type="InterPro" id="IPR046341">
    <property type="entry name" value="SET_dom_sf"/>
</dbReference>
<dbReference type="InterPro" id="IPR053185">
    <property type="entry name" value="SET_domain_protein"/>
</dbReference>
<evidence type="ECO:0000313" key="3">
    <source>
        <dbReference type="EMBL" id="PMD41704.1"/>
    </source>
</evidence>
<dbReference type="Gene3D" id="2.170.270.10">
    <property type="entry name" value="SET domain"/>
    <property type="match status" value="1"/>
</dbReference>
<dbReference type="SMART" id="SM00317">
    <property type="entry name" value="SET"/>
    <property type="match status" value="1"/>
</dbReference>
<dbReference type="Pfam" id="PF00856">
    <property type="entry name" value="SET"/>
    <property type="match status" value="1"/>
</dbReference>
<feature type="compositionally biased region" description="Polar residues" evidence="1">
    <location>
        <begin position="159"/>
        <end position="172"/>
    </location>
</feature>
<protein>
    <recommendedName>
        <fullName evidence="2">SET domain-containing protein</fullName>
    </recommendedName>
</protein>
<dbReference type="Proteomes" id="UP000235786">
    <property type="component" value="Unassembled WGS sequence"/>
</dbReference>
<dbReference type="STRING" id="1149755.A0A2J6RT66"/>
<feature type="region of interest" description="Disordered" evidence="1">
    <location>
        <begin position="1"/>
        <end position="212"/>
    </location>
</feature>
<name>A0A2J6RT66_HYAVF</name>
<dbReference type="SUPFAM" id="SSF82199">
    <property type="entry name" value="SET domain"/>
    <property type="match status" value="1"/>
</dbReference>
<dbReference type="PANTHER" id="PTHR47332">
    <property type="entry name" value="SET DOMAIN-CONTAINING PROTEIN 5"/>
    <property type="match status" value="1"/>
</dbReference>
<feature type="compositionally biased region" description="Low complexity" evidence="1">
    <location>
        <begin position="99"/>
        <end position="121"/>
    </location>
</feature>
<dbReference type="AlphaFoldDB" id="A0A2J6RT66"/>
<dbReference type="InterPro" id="IPR001214">
    <property type="entry name" value="SET_dom"/>
</dbReference>
<evidence type="ECO:0000259" key="2">
    <source>
        <dbReference type="PROSITE" id="PS50280"/>
    </source>
</evidence>